<evidence type="ECO:0000313" key="5">
    <source>
        <dbReference type="Proteomes" id="UP000001542"/>
    </source>
</evidence>
<sequence length="663" mass="75412">MGIDLGNAYIKASVATATSPLHMASNVHGKRYMPFVFAFWNRTKSSNYSSLQTWKMEDLDSYNYQFGFFAKEQCLKFPRTCIFGLPNMSDTYFQLKGYEVLALELDYFVKSVKKAENIQDRLQVVISIPPGMDPRDRTFIRLACRLAGIELIGFIDSTTAPAYTYSLERQHIYSNESLNVGFVDIGKSGSRVEIFNFDGRDGQNTVKQLAVVFNNTMGGHNVDQKLAEIVSKKYNIDISNLKIRTNLENDVSAAKESLAMHPSVELLWDSDDEDEPRNLTITRSDLEESGQELNKTVVSLIENALKMANLQKVDRCELAGGQTRSIFLRDPIINAFGVEEVSRTLSQDHFNALAAGYESAELSPQFTVQKQVNKSLMITIPSWALFGKNLYPIFNRGDEEGGSPSVETVLSDQHTYSIVTSRGEFAKFNVKGHKKDRVEISFIHNYFLMPIPYTAVSKNNELSIDFVRLPWEPTNESINHSQVLFDNFIYIADQRRHVHKLANDLEEFLLQLKHVLPSSGEHTNILNSHIEWYSNLVTEAKAEDYKTRLDELHERFDSICESILEKETKPKSLKKIKKTVCVVKELLSSARTSPLVNRTALSIAEESLELAERDLVRFENDEKVKSQDIIRTRQQLKDAALPIKKFMWNESKKAVNSTKLGLM</sequence>
<keyword evidence="1" id="KW-0547">Nucleotide-binding</keyword>
<dbReference type="KEGG" id="tva:4763596"/>
<evidence type="ECO:0000256" key="2">
    <source>
        <dbReference type="ARBA" id="ARBA00022840"/>
    </source>
</evidence>
<reference evidence="4" key="1">
    <citation type="submission" date="2006-10" db="EMBL/GenBank/DDBJ databases">
        <authorList>
            <person name="Amadeo P."/>
            <person name="Zhao Q."/>
            <person name="Wortman J."/>
            <person name="Fraser-Liggett C."/>
            <person name="Carlton J."/>
        </authorList>
    </citation>
    <scope>NUCLEOTIDE SEQUENCE</scope>
    <source>
        <strain evidence="4">G3</strain>
    </source>
</reference>
<proteinExistence type="predicted"/>
<dbReference type="SMR" id="A2ENM6"/>
<accession>A2ENM6</accession>
<dbReference type="Gene3D" id="3.30.420.40">
    <property type="match status" value="2"/>
</dbReference>
<dbReference type="GO" id="GO:0140662">
    <property type="term" value="F:ATP-dependent protein folding chaperone"/>
    <property type="evidence" value="ECO:0007669"/>
    <property type="project" value="InterPro"/>
</dbReference>
<dbReference type="Proteomes" id="UP000001542">
    <property type="component" value="Unassembled WGS sequence"/>
</dbReference>
<dbReference type="AlphaFoldDB" id="A2ENM6"/>
<dbReference type="OrthoDB" id="10262720at2759"/>
<dbReference type="SUPFAM" id="SSF53067">
    <property type="entry name" value="Actin-like ATPase domain"/>
    <property type="match status" value="2"/>
</dbReference>
<dbReference type="InterPro" id="IPR013126">
    <property type="entry name" value="Hsp_70_fam"/>
</dbReference>
<gene>
    <name evidence="4" type="ORF">TVAG_100490</name>
</gene>
<name>A2ENM6_TRIV3</name>
<organism evidence="4 5">
    <name type="scientific">Trichomonas vaginalis (strain ATCC PRA-98 / G3)</name>
    <dbReference type="NCBI Taxonomy" id="412133"/>
    <lineage>
        <taxon>Eukaryota</taxon>
        <taxon>Metamonada</taxon>
        <taxon>Parabasalia</taxon>
        <taxon>Trichomonadida</taxon>
        <taxon>Trichomonadidae</taxon>
        <taxon>Trichomonas</taxon>
    </lineage>
</organism>
<protein>
    <submittedName>
        <fullName evidence="4">DnaK protein</fullName>
    </submittedName>
</protein>
<dbReference type="STRING" id="5722.A2ENM6"/>
<keyword evidence="5" id="KW-1185">Reference proteome</keyword>
<dbReference type="FunFam" id="3.90.640.10:FF:000070">
    <property type="entry name" value="DnaK protein"/>
    <property type="match status" value="1"/>
</dbReference>
<evidence type="ECO:0000256" key="3">
    <source>
        <dbReference type="ARBA" id="ARBA00023186"/>
    </source>
</evidence>
<reference evidence="4" key="2">
    <citation type="journal article" date="2007" name="Science">
        <title>Draft genome sequence of the sexually transmitted pathogen Trichomonas vaginalis.</title>
        <authorList>
            <person name="Carlton J.M."/>
            <person name="Hirt R.P."/>
            <person name="Silva J.C."/>
            <person name="Delcher A.L."/>
            <person name="Schatz M."/>
            <person name="Zhao Q."/>
            <person name="Wortman J.R."/>
            <person name="Bidwell S.L."/>
            <person name="Alsmark U.C.M."/>
            <person name="Besteiro S."/>
            <person name="Sicheritz-Ponten T."/>
            <person name="Noel C.J."/>
            <person name="Dacks J.B."/>
            <person name="Foster P.G."/>
            <person name="Simillion C."/>
            <person name="Van de Peer Y."/>
            <person name="Miranda-Saavedra D."/>
            <person name="Barton G.J."/>
            <person name="Westrop G.D."/>
            <person name="Mueller S."/>
            <person name="Dessi D."/>
            <person name="Fiori P.L."/>
            <person name="Ren Q."/>
            <person name="Paulsen I."/>
            <person name="Zhang H."/>
            <person name="Bastida-Corcuera F.D."/>
            <person name="Simoes-Barbosa A."/>
            <person name="Brown M.T."/>
            <person name="Hayes R.D."/>
            <person name="Mukherjee M."/>
            <person name="Okumura C.Y."/>
            <person name="Schneider R."/>
            <person name="Smith A.J."/>
            <person name="Vanacova S."/>
            <person name="Villalvazo M."/>
            <person name="Haas B.J."/>
            <person name="Pertea M."/>
            <person name="Feldblyum T.V."/>
            <person name="Utterback T.R."/>
            <person name="Shu C.L."/>
            <person name="Osoegawa K."/>
            <person name="de Jong P.J."/>
            <person name="Hrdy I."/>
            <person name="Horvathova L."/>
            <person name="Zubacova Z."/>
            <person name="Dolezal P."/>
            <person name="Malik S.B."/>
            <person name="Logsdon J.M. Jr."/>
            <person name="Henze K."/>
            <person name="Gupta A."/>
            <person name="Wang C.C."/>
            <person name="Dunne R.L."/>
            <person name="Upcroft J.A."/>
            <person name="Upcroft P."/>
            <person name="White O."/>
            <person name="Salzberg S.L."/>
            <person name="Tang P."/>
            <person name="Chiu C.-H."/>
            <person name="Lee Y.-S."/>
            <person name="Embley T.M."/>
            <person name="Coombs G.H."/>
            <person name="Mottram J.C."/>
            <person name="Tachezy J."/>
            <person name="Fraser-Liggett C.M."/>
            <person name="Johnson P.J."/>
        </authorList>
    </citation>
    <scope>NUCLEOTIDE SEQUENCE [LARGE SCALE GENOMIC DNA]</scope>
    <source>
        <strain evidence="4">G3</strain>
    </source>
</reference>
<dbReference type="GO" id="GO:0000774">
    <property type="term" value="F:adenyl-nucleotide exchange factor activity"/>
    <property type="evidence" value="ECO:0000318"/>
    <property type="project" value="GO_Central"/>
</dbReference>
<evidence type="ECO:0000313" key="4">
    <source>
        <dbReference type="EMBL" id="EAY05726.1"/>
    </source>
</evidence>
<dbReference type="GO" id="GO:0005524">
    <property type="term" value="F:ATP binding"/>
    <property type="evidence" value="ECO:0007669"/>
    <property type="project" value="UniProtKB-KW"/>
</dbReference>
<dbReference type="VEuPathDB" id="TrichDB:TVAGG3_0408190"/>
<dbReference type="VEuPathDB" id="TrichDB:TVAG_100490"/>
<dbReference type="Pfam" id="PF00012">
    <property type="entry name" value="HSP70"/>
    <property type="match status" value="1"/>
</dbReference>
<dbReference type="InterPro" id="IPR043129">
    <property type="entry name" value="ATPase_NBD"/>
</dbReference>
<keyword evidence="2" id="KW-0067">ATP-binding</keyword>
<keyword evidence="3" id="KW-0143">Chaperone</keyword>
<dbReference type="GO" id="GO:0034663">
    <property type="term" value="C:endoplasmic reticulum chaperone complex"/>
    <property type="evidence" value="ECO:0000318"/>
    <property type="project" value="GO_Central"/>
</dbReference>
<dbReference type="Gene3D" id="3.90.640.10">
    <property type="entry name" value="Actin, Chain A, domain 4"/>
    <property type="match status" value="1"/>
</dbReference>
<dbReference type="InParanoid" id="A2ENM6"/>
<dbReference type="eggNOG" id="KOG0104">
    <property type="taxonomic scope" value="Eukaryota"/>
</dbReference>
<dbReference type="RefSeq" id="XP_001317949.1">
    <property type="nucleotide sequence ID" value="XM_001317914.1"/>
</dbReference>
<dbReference type="PANTHER" id="PTHR45639">
    <property type="entry name" value="HSC70CB, ISOFORM G-RELATED"/>
    <property type="match status" value="1"/>
</dbReference>
<dbReference type="PANTHER" id="PTHR45639:SF3">
    <property type="entry name" value="HYPOXIA UP-REGULATED PROTEIN 1"/>
    <property type="match status" value="1"/>
</dbReference>
<dbReference type="EMBL" id="DS113441">
    <property type="protein sequence ID" value="EAY05726.1"/>
    <property type="molecule type" value="Genomic_DNA"/>
</dbReference>
<evidence type="ECO:0000256" key="1">
    <source>
        <dbReference type="ARBA" id="ARBA00022741"/>
    </source>
</evidence>